<proteinExistence type="predicted"/>
<feature type="transmembrane region" description="Helical" evidence="1">
    <location>
        <begin position="39"/>
        <end position="57"/>
    </location>
</feature>
<dbReference type="KEGG" id="dmm:dnm_044590"/>
<evidence type="ECO:0000313" key="3">
    <source>
        <dbReference type="Proteomes" id="UP000663722"/>
    </source>
</evidence>
<feature type="transmembrane region" description="Helical" evidence="1">
    <location>
        <begin position="12"/>
        <end position="33"/>
    </location>
</feature>
<organism evidence="2 3">
    <name type="scientific">Desulfonema magnum</name>
    <dbReference type="NCBI Taxonomy" id="45655"/>
    <lineage>
        <taxon>Bacteria</taxon>
        <taxon>Pseudomonadati</taxon>
        <taxon>Thermodesulfobacteriota</taxon>
        <taxon>Desulfobacteria</taxon>
        <taxon>Desulfobacterales</taxon>
        <taxon>Desulfococcaceae</taxon>
        <taxon>Desulfonema</taxon>
    </lineage>
</organism>
<gene>
    <name evidence="2" type="ORF">dnm_044590</name>
</gene>
<keyword evidence="3" id="KW-1185">Reference proteome</keyword>
<reference evidence="2" key="1">
    <citation type="journal article" date="2021" name="Microb. Physiol.">
        <title>Proteogenomic Insights into the Physiology of Marine, Sulfate-Reducing, Filamentous Desulfonema limicola and Desulfonema magnum.</title>
        <authorList>
            <person name="Schnaars V."/>
            <person name="Wohlbrand L."/>
            <person name="Scheve S."/>
            <person name="Hinrichs C."/>
            <person name="Reinhardt R."/>
            <person name="Rabus R."/>
        </authorList>
    </citation>
    <scope>NUCLEOTIDE SEQUENCE</scope>
    <source>
        <strain evidence="2">4be13</strain>
    </source>
</reference>
<accession>A0A975BMH3</accession>
<evidence type="ECO:0000256" key="1">
    <source>
        <dbReference type="SAM" id="Phobius"/>
    </source>
</evidence>
<protein>
    <submittedName>
        <fullName evidence="2">Uncharacterized protein</fullName>
    </submittedName>
</protein>
<dbReference type="AlphaFoldDB" id="A0A975BMH3"/>
<keyword evidence="1" id="KW-0812">Transmembrane</keyword>
<keyword evidence="1" id="KW-1133">Transmembrane helix</keyword>
<dbReference type="EMBL" id="CP061800">
    <property type="protein sequence ID" value="QTA88414.1"/>
    <property type="molecule type" value="Genomic_DNA"/>
</dbReference>
<name>A0A975BMH3_9BACT</name>
<dbReference type="Proteomes" id="UP000663722">
    <property type="component" value="Chromosome"/>
</dbReference>
<sequence length="63" mass="6901">MKQKKKKIKITPAAILGMIFALLIIGAGFYISIVRGEYTGYPTIGLGLCLMTLIVIISRSRSK</sequence>
<keyword evidence="1" id="KW-0472">Membrane</keyword>
<evidence type="ECO:0000313" key="2">
    <source>
        <dbReference type="EMBL" id="QTA88414.1"/>
    </source>
</evidence>
<dbReference type="RefSeq" id="WP_207683190.1">
    <property type="nucleotide sequence ID" value="NZ_CP061800.1"/>
</dbReference>